<dbReference type="EMBL" id="JAHKKG010000003">
    <property type="protein sequence ID" value="MBU2663584.1"/>
    <property type="molecule type" value="Genomic_DNA"/>
</dbReference>
<accession>A0ABS5YJC2</accession>
<proteinExistence type="predicted"/>
<sequence>MSEPLSHLDRVLEFVYDESGGGTSASVPIAPYAAILGLDIQGAYTIAWACTDAGLALSTSSLSDPRLRMTPAGLERVLDRKRRRSDPAQRSAACRTELLRWFYRQQLDGVHLPVTGEFADTIDAFYEGTKFTDMEIQLAAEYLTHKSLIAGVAVAEMRGPVRAEITHKGIDCVTESSGDVSVFLRDQRGSGPQHTYHGPYIQGDAPNAQMAWNSSNFSQKQDSSPTTPGFEPLAEALADLIRSLPMLGLSDTDRQDVIDAADEVAAEVVRDQPNQGRLRRSVAAIRHYLAPIAAGAVVGVSDQARVEAAELVDKIASAVSG</sequence>
<evidence type="ECO:0000313" key="1">
    <source>
        <dbReference type="EMBL" id="MBU2663584.1"/>
    </source>
</evidence>
<gene>
    <name evidence="1" type="ORF">KOI35_08705</name>
</gene>
<protein>
    <submittedName>
        <fullName evidence="1">Uncharacterized protein</fullName>
    </submittedName>
</protein>
<organism evidence="1 2">
    <name type="scientific">Paractinoplanes bogorensis</name>
    <dbReference type="NCBI Taxonomy" id="1610840"/>
    <lineage>
        <taxon>Bacteria</taxon>
        <taxon>Bacillati</taxon>
        <taxon>Actinomycetota</taxon>
        <taxon>Actinomycetes</taxon>
        <taxon>Micromonosporales</taxon>
        <taxon>Micromonosporaceae</taxon>
        <taxon>Paractinoplanes</taxon>
    </lineage>
</organism>
<name>A0ABS5YJC2_9ACTN</name>
<reference evidence="1 2" key="1">
    <citation type="submission" date="2021-06" db="EMBL/GenBank/DDBJ databases">
        <title>Actinoplanes lichenicola sp. nov., and Actinoplanes ovalisporus sp. nov., isolated from lichen in Thailand.</title>
        <authorList>
            <person name="Saeng-In P."/>
            <person name="Kanchanasin P."/>
            <person name="Yuki M."/>
            <person name="Kudo T."/>
            <person name="Ohkuma M."/>
            <person name="Phongsopitanun W."/>
            <person name="Tanasupawat S."/>
        </authorList>
    </citation>
    <scope>NUCLEOTIDE SEQUENCE [LARGE SCALE GENOMIC DNA]</scope>
    <source>
        <strain evidence="1 2">NBRC 110975</strain>
    </source>
</reference>
<keyword evidence="2" id="KW-1185">Reference proteome</keyword>
<dbReference type="Proteomes" id="UP001519654">
    <property type="component" value="Unassembled WGS sequence"/>
</dbReference>
<comment type="caution">
    <text evidence="1">The sequence shown here is derived from an EMBL/GenBank/DDBJ whole genome shotgun (WGS) entry which is preliminary data.</text>
</comment>
<evidence type="ECO:0000313" key="2">
    <source>
        <dbReference type="Proteomes" id="UP001519654"/>
    </source>
</evidence>